<gene>
    <name evidence="1" type="ORF">GCM10022393_31130</name>
</gene>
<comment type="caution">
    <text evidence="1">The sequence shown here is derived from an EMBL/GenBank/DDBJ whole genome shotgun (WGS) entry which is preliminary data.</text>
</comment>
<organism evidence="1 2">
    <name type="scientific">Aquimarina addita</name>
    <dbReference type="NCBI Taxonomy" id="870485"/>
    <lineage>
        <taxon>Bacteria</taxon>
        <taxon>Pseudomonadati</taxon>
        <taxon>Bacteroidota</taxon>
        <taxon>Flavobacteriia</taxon>
        <taxon>Flavobacteriales</taxon>
        <taxon>Flavobacteriaceae</taxon>
        <taxon>Aquimarina</taxon>
    </lineage>
</organism>
<sequence length="121" mass="14350">MDKKTYALLKLMEKRPAMWLSEVTLKSYDSFLMGYSCAIREYKIKENFGITFDFMEWTANKLGYFESTAGWANMILASTIGLNPKEIRWENYNTNVTKEQHQNSVKKFYELIDEYITEIKN</sequence>
<dbReference type="RefSeq" id="WP_344929007.1">
    <property type="nucleotide sequence ID" value="NZ_BAABCW010000014.1"/>
</dbReference>
<dbReference type="Proteomes" id="UP001500459">
    <property type="component" value="Unassembled WGS sequence"/>
</dbReference>
<dbReference type="EMBL" id="BAABCW010000014">
    <property type="protein sequence ID" value="GAA3514957.1"/>
    <property type="molecule type" value="Genomic_DNA"/>
</dbReference>
<accession>A0ABP6USF8</accession>
<proteinExistence type="predicted"/>
<evidence type="ECO:0000313" key="1">
    <source>
        <dbReference type="EMBL" id="GAA3514957.1"/>
    </source>
</evidence>
<reference evidence="2" key="1">
    <citation type="journal article" date="2019" name="Int. J. Syst. Evol. Microbiol.">
        <title>The Global Catalogue of Microorganisms (GCM) 10K type strain sequencing project: providing services to taxonomists for standard genome sequencing and annotation.</title>
        <authorList>
            <consortium name="The Broad Institute Genomics Platform"/>
            <consortium name="The Broad Institute Genome Sequencing Center for Infectious Disease"/>
            <person name="Wu L."/>
            <person name="Ma J."/>
        </authorList>
    </citation>
    <scope>NUCLEOTIDE SEQUENCE [LARGE SCALE GENOMIC DNA]</scope>
    <source>
        <strain evidence="2">JCM 17106</strain>
    </source>
</reference>
<evidence type="ECO:0000313" key="2">
    <source>
        <dbReference type="Proteomes" id="UP001500459"/>
    </source>
</evidence>
<protein>
    <submittedName>
        <fullName evidence="1">Uncharacterized protein</fullName>
    </submittedName>
</protein>
<name>A0ABP6USF8_9FLAO</name>
<keyword evidence="2" id="KW-1185">Reference proteome</keyword>